<accession>A0ABZ3F9C0</accession>
<evidence type="ECO:0000313" key="8">
    <source>
        <dbReference type="Proteomes" id="UP001477947"/>
    </source>
</evidence>
<protein>
    <recommendedName>
        <fullName evidence="9">Aromatic acid exporter family member 1</fullName>
    </recommendedName>
</protein>
<evidence type="ECO:0000256" key="4">
    <source>
        <dbReference type="ARBA" id="ARBA00022989"/>
    </source>
</evidence>
<feature type="transmembrane region" description="Helical" evidence="6">
    <location>
        <begin position="122"/>
        <end position="147"/>
    </location>
</feature>
<dbReference type="InterPro" id="IPR010343">
    <property type="entry name" value="ArAE_1"/>
</dbReference>
<comment type="subcellular location">
    <subcellularLocation>
        <location evidence="1">Cell membrane</location>
        <topology evidence="1">Multi-pass membrane protein</topology>
    </subcellularLocation>
</comment>
<dbReference type="Proteomes" id="UP001477947">
    <property type="component" value="Chromosome"/>
</dbReference>
<feature type="transmembrane region" description="Helical" evidence="6">
    <location>
        <begin position="98"/>
        <end position="116"/>
    </location>
</feature>
<proteinExistence type="predicted"/>
<dbReference type="PANTHER" id="PTHR30509:SF9">
    <property type="entry name" value="MULTIDRUG RESISTANCE PROTEIN MDTO"/>
    <property type="match status" value="1"/>
</dbReference>
<keyword evidence="3 6" id="KW-0812">Transmembrane</keyword>
<evidence type="ECO:0000256" key="5">
    <source>
        <dbReference type="ARBA" id="ARBA00023136"/>
    </source>
</evidence>
<evidence type="ECO:0008006" key="9">
    <source>
        <dbReference type="Google" id="ProtNLM"/>
    </source>
</evidence>
<evidence type="ECO:0000313" key="7">
    <source>
        <dbReference type="EMBL" id="XAM40325.1"/>
    </source>
</evidence>
<name>A0ABZ3F9C0_9FIRM</name>
<keyword evidence="5 6" id="KW-0472">Membrane</keyword>
<gene>
    <name evidence="7" type="ORF">TPELB_06270</name>
</gene>
<evidence type="ECO:0000256" key="6">
    <source>
        <dbReference type="SAM" id="Phobius"/>
    </source>
</evidence>
<keyword evidence="2" id="KW-1003">Cell membrane</keyword>
<evidence type="ECO:0000256" key="1">
    <source>
        <dbReference type="ARBA" id="ARBA00004651"/>
    </source>
</evidence>
<dbReference type="PANTHER" id="PTHR30509">
    <property type="entry name" value="P-HYDROXYBENZOIC ACID EFFLUX PUMP SUBUNIT-RELATED"/>
    <property type="match status" value="1"/>
</dbReference>
<sequence length="298" mass="33610">MKLQKPGMRNIKTGIGVMICALIGKMNVIDSTFYAAIACVVSMQTTVKSSLTVGLNRLKGTFIGGLIGFLFVLIHPGDPIISCLGIITTIYICNILKINKSITIACVVYCAINLNIGDANPIVYSLSRILDTSIGVIVGVAVNYFIYRPNYLESIYKEIRIIEETSIKLLKSEIEKGEHADISSLKSEITRLEGLYKNFLEELEYSSEDVENKEITNTIKRCKQIYLHLQVLEQMKDKCYLNKENYIKSKSIYDTLPKGIEIKDNTSTVYNYHISSIIDRINEIHEIEEINDDNESDL</sequence>
<evidence type="ECO:0000256" key="2">
    <source>
        <dbReference type="ARBA" id="ARBA00022475"/>
    </source>
</evidence>
<keyword evidence="8" id="KW-1185">Reference proteome</keyword>
<keyword evidence="4 6" id="KW-1133">Transmembrane helix</keyword>
<evidence type="ECO:0000256" key="3">
    <source>
        <dbReference type="ARBA" id="ARBA00022692"/>
    </source>
</evidence>
<organism evidence="7 8">
    <name type="scientific">Terrisporobacter petrolearius</name>
    <dbReference type="NCBI Taxonomy" id="1460447"/>
    <lineage>
        <taxon>Bacteria</taxon>
        <taxon>Bacillati</taxon>
        <taxon>Bacillota</taxon>
        <taxon>Clostridia</taxon>
        <taxon>Peptostreptococcales</taxon>
        <taxon>Peptostreptococcaceae</taxon>
        <taxon>Terrisporobacter</taxon>
    </lineage>
</organism>
<dbReference type="RefSeq" id="WP_148557262.1">
    <property type="nucleotide sequence ID" value="NZ_CP154622.1"/>
</dbReference>
<dbReference type="EMBL" id="CP154622">
    <property type="protein sequence ID" value="XAM40325.1"/>
    <property type="molecule type" value="Genomic_DNA"/>
</dbReference>
<reference evidence="7 8" key="1">
    <citation type="submission" date="2024-04" db="EMBL/GenBank/DDBJ databases">
        <title>Isolation and characterization of novel acetogenic strains of the genera Terrisporobacter and Acetoanaerobium.</title>
        <authorList>
            <person name="Boeer T."/>
            <person name="Schueler M.A."/>
            <person name="Lueschen A."/>
            <person name="Eysell L."/>
            <person name="Droege J."/>
            <person name="Heinemann M."/>
            <person name="Engelhardt L."/>
            <person name="Basen M."/>
            <person name="Daniel R."/>
        </authorList>
    </citation>
    <scope>NUCLEOTIDE SEQUENCE [LARGE SCALE GENOMIC DNA]</scope>
    <source>
        <strain evidence="7 8">ELB</strain>
    </source>
</reference>
<dbReference type="Pfam" id="PF06081">
    <property type="entry name" value="ArAE_1"/>
    <property type="match status" value="1"/>
</dbReference>